<dbReference type="OrthoDB" id="4331012at2"/>
<reference evidence="4 6" key="1">
    <citation type="submission" date="2016-05" db="EMBL/GenBank/DDBJ databases">
        <authorList>
            <person name="Gu J."/>
        </authorList>
    </citation>
    <scope>NUCLEOTIDE SEQUENCE [LARGE SCALE GENOMIC DNA]</scope>
    <source>
        <strain evidence="4 6">ACCC40021</strain>
    </source>
</reference>
<dbReference type="Proteomes" id="UP000596130">
    <property type="component" value="Chromosome"/>
</dbReference>
<dbReference type="KEGG" id="ssia:A7J05_22630"/>
<evidence type="ECO:0000313" key="4">
    <source>
        <dbReference type="EMBL" id="APY88118.1"/>
    </source>
</evidence>
<dbReference type="EMBL" id="CP065959">
    <property type="protein sequence ID" value="QQC89456.1"/>
    <property type="molecule type" value="Genomic_DNA"/>
</dbReference>
<feature type="region of interest" description="Disordered" evidence="1">
    <location>
        <begin position="58"/>
        <end position="84"/>
    </location>
</feature>
<keyword evidence="3" id="KW-0732">Signal</keyword>
<protein>
    <recommendedName>
        <fullName evidence="8">Sortase</fullName>
    </recommendedName>
</protein>
<organism evidence="5 7">
    <name type="scientific">Streptomyces alfalfae</name>
    <dbReference type="NCBI Taxonomy" id="1642299"/>
    <lineage>
        <taxon>Bacteria</taxon>
        <taxon>Bacillati</taxon>
        <taxon>Actinomycetota</taxon>
        <taxon>Actinomycetes</taxon>
        <taxon>Kitasatosporales</taxon>
        <taxon>Streptomycetaceae</taxon>
        <taxon>Streptomyces</taxon>
    </lineage>
</organism>
<name>A0A1P8TKG4_9ACTN</name>
<evidence type="ECO:0000256" key="1">
    <source>
        <dbReference type="SAM" id="MobiDB-lite"/>
    </source>
</evidence>
<keyword evidence="6" id="KW-1185">Reference proteome</keyword>
<evidence type="ECO:0000313" key="7">
    <source>
        <dbReference type="Proteomes" id="UP000596130"/>
    </source>
</evidence>
<keyword evidence="2" id="KW-0812">Transmembrane</keyword>
<keyword evidence="2" id="KW-1133">Transmembrane helix</keyword>
<evidence type="ECO:0008006" key="8">
    <source>
        <dbReference type="Google" id="ProtNLM"/>
    </source>
</evidence>
<evidence type="ECO:0000256" key="3">
    <source>
        <dbReference type="SAM" id="SignalP"/>
    </source>
</evidence>
<proteinExistence type="predicted"/>
<reference evidence="5 7" key="2">
    <citation type="submission" date="2020-12" db="EMBL/GenBank/DDBJ databases">
        <title>Identification and biosynthesis of polyene macrolides produced by Streptomyces alfalfae Men-myco-93-63.</title>
        <authorList>
            <person name="Liu D."/>
            <person name="Li Y."/>
            <person name="Liu L."/>
            <person name="Han X."/>
            <person name="Shen F."/>
        </authorList>
    </citation>
    <scope>NUCLEOTIDE SEQUENCE [LARGE SCALE GENOMIC DNA]</scope>
    <source>
        <strain evidence="5 7">Men-myco-93-63</strain>
    </source>
</reference>
<dbReference type="EMBL" id="CP015588">
    <property type="protein sequence ID" value="APY88118.1"/>
    <property type="molecule type" value="Genomic_DNA"/>
</dbReference>
<gene>
    <name evidence="4" type="ORF">A7J05_22630</name>
    <name evidence="5" type="ORF">I8755_14290</name>
</gene>
<dbReference type="RefSeq" id="WP_076686006.1">
    <property type="nucleotide sequence ID" value="NZ_CP015588.1"/>
</dbReference>
<feature type="region of interest" description="Disordered" evidence="1">
    <location>
        <begin position="117"/>
        <end position="153"/>
    </location>
</feature>
<dbReference type="AlphaFoldDB" id="A0A1P8TKG4"/>
<feature type="chain" id="PRO_5043148577" description="Sortase" evidence="3">
    <location>
        <begin position="29"/>
        <end position="184"/>
    </location>
</feature>
<evidence type="ECO:0000313" key="6">
    <source>
        <dbReference type="Proteomes" id="UP000187191"/>
    </source>
</evidence>
<evidence type="ECO:0000313" key="5">
    <source>
        <dbReference type="EMBL" id="QQC89456.1"/>
    </source>
</evidence>
<dbReference type="Proteomes" id="UP000187191">
    <property type="component" value="Chromosome"/>
</dbReference>
<evidence type="ECO:0000256" key="2">
    <source>
        <dbReference type="SAM" id="Phobius"/>
    </source>
</evidence>
<accession>A0A1P8TKG4</accession>
<feature type="signal peptide" evidence="3">
    <location>
        <begin position="1"/>
        <end position="28"/>
    </location>
</feature>
<feature type="transmembrane region" description="Helical" evidence="2">
    <location>
        <begin position="159"/>
        <end position="178"/>
    </location>
</feature>
<sequence length="184" mass="17797">MCIGPIALRAAPAAVALAMVLPGGAARAHDQDSVRAEVAPASAAPGATVEVSVSGCEGTTGSAGSGAFEEDAALTGPGDGSRTLTGGARIRQGLTGTFELTVICDGHPHQGVGKVGVADHDPAPKAPAKAGGGGAGRITAHTSDDADDASEAGPGARHAVVGLVLAGAAAVAVAFRSVRRRRPE</sequence>
<keyword evidence="2" id="KW-0472">Membrane</keyword>